<evidence type="ECO:0000256" key="7">
    <source>
        <dbReference type="ARBA" id="ARBA00023141"/>
    </source>
</evidence>
<keyword evidence="7" id="KW-0057">Aromatic amino acid biosynthesis</keyword>
<sequence>MTGRGQAPRRDGAAGLPAGPVRPGAAGGPVRPAPGGLRPEAGRLAAIVASVQRRLAERQARRPEAALERAVEQVLRHQPRRSLTAVLAGGRHRPVPAVIAEIKRASPAAGRLAGAGRGGFDPVEQARAYQAGGAAALSVVTEPDHFHGDVADLERVRPLGLPVLQKDFVVSRYQLLESVLAGADAVLLIARIVPPRELARLVRAAEELGLEPFVEVNDRRDVEAAVAAGARLIGVNHRDLDTFAIDPDRFAALVPLLPDAVVRVAASGITTPQRARDLHALGADAVLVGEALMRSGDPAGWLRQLAGAPGGGGA</sequence>
<dbReference type="AlphaFoldDB" id="E6SGB4"/>
<dbReference type="Gene3D" id="3.20.20.70">
    <property type="entry name" value="Aldolase class I"/>
    <property type="match status" value="1"/>
</dbReference>
<keyword evidence="12" id="KW-1185">Reference proteome</keyword>
<keyword evidence="5" id="KW-0210">Decarboxylase</keyword>
<name>E6SGB4_THEM7</name>
<dbReference type="STRING" id="644966.Tmar_1453"/>
<dbReference type="SUPFAM" id="SSF51366">
    <property type="entry name" value="Ribulose-phoshate binding barrel"/>
    <property type="match status" value="1"/>
</dbReference>
<evidence type="ECO:0000313" key="11">
    <source>
        <dbReference type="EMBL" id="ADU51566.1"/>
    </source>
</evidence>
<keyword evidence="4" id="KW-0028">Amino-acid biosynthesis</keyword>
<evidence type="ECO:0000256" key="1">
    <source>
        <dbReference type="ARBA" id="ARBA00001633"/>
    </source>
</evidence>
<reference evidence="11 12" key="1">
    <citation type="journal article" date="2010" name="Stand. Genomic Sci.">
        <title>Complete genome sequence of Thermaerobacter marianensis type strain (7p75a).</title>
        <authorList>
            <person name="Han C."/>
            <person name="Gu W."/>
            <person name="Zhang X."/>
            <person name="Lapidus A."/>
            <person name="Nolan M."/>
            <person name="Copeland A."/>
            <person name="Lucas S."/>
            <person name="Del Rio T.G."/>
            <person name="Tice H."/>
            <person name="Cheng J.F."/>
            <person name="Tapia R."/>
            <person name="Goodwin L."/>
            <person name="Pitluck S."/>
            <person name="Pagani I."/>
            <person name="Ivanova N."/>
            <person name="Mavromatis K."/>
            <person name="Mikhailova N."/>
            <person name="Pati A."/>
            <person name="Chen A."/>
            <person name="Palaniappan K."/>
            <person name="Land M."/>
            <person name="Hauser L."/>
            <person name="Chang Y.J."/>
            <person name="Jeffries C.D."/>
            <person name="Schneider S."/>
            <person name="Rohde M."/>
            <person name="Goker M."/>
            <person name="Pukall R."/>
            <person name="Woyke T."/>
            <person name="Bristow J."/>
            <person name="Eisen J.A."/>
            <person name="Markowitz V."/>
            <person name="Hugenholtz P."/>
            <person name="Kyrpides N.C."/>
            <person name="Klenk H.P."/>
            <person name="Detter J.C."/>
        </authorList>
    </citation>
    <scope>NUCLEOTIDE SEQUENCE [LARGE SCALE GENOMIC DNA]</scope>
    <source>
        <strain evidence="12">ATCC 700841 / DSM 12885 / JCM 10246 / 7p75a</strain>
    </source>
</reference>
<dbReference type="InterPro" id="IPR013785">
    <property type="entry name" value="Aldolase_TIM"/>
</dbReference>
<accession>E6SGB4</accession>
<feature type="compositionally biased region" description="Low complexity" evidence="9">
    <location>
        <begin position="13"/>
        <end position="38"/>
    </location>
</feature>
<dbReference type="GO" id="GO:0000162">
    <property type="term" value="P:L-tryptophan biosynthetic process"/>
    <property type="evidence" value="ECO:0007669"/>
    <property type="project" value="UniProtKB-UniPathway"/>
</dbReference>
<dbReference type="OrthoDB" id="9804217at2"/>
<dbReference type="InterPro" id="IPR045186">
    <property type="entry name" value="Indole-3-glycerol_P_synth"/>
</dbReference>
<dbReference type="InterPro" id="IPR013798">
    <property type="entry name" value="Indole-3-glycerol_P_synth_dom"/>
</dbReference>
<dbReference type="KEGG" id="tmr:Tmar_1453"/>
<dbReference type="EC" id="4.1.1.48" evidence="3"/>
<protein>
    <recommendedName>
        <fullName evidence="3">indole-3-glycerol-phosphate synthase</fullName>
        <ecNumber evidence="3">4.1.1.48</ecNumber>
    </recommendedName>
</protein>
<evidence type="ECO:0000256" key="2">
    <source>
        <dbReference type="ARBA" id="ARBA00004696"/>
    </source>
</evidence>
<dbReference type="HOGENOM" id="CLU_034247_0_1_9"/>
<gene>
    <name evidence="11" type="ordered locus">Tmar_1453</name>
</gene>
<dbReference type="InterPro" id="IPR011060">
    <property type="entry name" value="RibuloseP-bd_barrel"/>
</dbReference>
<feature type="region of interest" description="Disordered" evidence="9">
    <location>
        <begin position="1"/>
        <end position="38"/>
    </location>
</feature>
<feature type="domain" description="Indole-3-glycerol phosphate synthase" evidence="10">
    <location>
        <begin position="45"/>
        <end position="304"/>
    </location>
</feature>
<dbReference type="PANTHER" id="PTHR22854">
    <property type="entry name" value="TRYPTOPHAN BIOSYNTHESIS PROTEIN"/>
    <property type="match status" value="1"/>
</dbReference>
<comment type="catalytic activity">
    <reaction evidence="1">
        <text>1-(2-carboxyphenylamino)-1-deoxy-D-ribulose 5-phosphate + H(+) = (1S,2R)-1-C-(indol-3-yl)glycerol 3-phosphate + CO2 + H2O</text>
        <dbReference type="Rhea" id="RHEA:23476"/>
        <dbReference type="ChEBI" id="CHEBI:15377"/>
        <dbReference type="ChEBI" id="CHEBI:15378"/>
        <dbReference type="ChEBI" id="CHEBI:16526"/>
        <dbReference type="ChEBI" id="CHEBI:58613"/>
        <dbReference type="ChEBI" id="CHEBI:58866"/>
        <dbReference type="EC" id="4.1.1.48"/>
    </reaction>
</comment>
<evidence type="ECO:0000256" key="6">
    <source>
        <dbReference type="ARBA" id="ARBA00022822"/>
    </source>
</evidence>
<evidence type="ECO:0000256" key="4">
    <source>
        <dbReference type="ARBA" id="ARBA00022605"/>
    </source>
</evidence>
<keyword evidence="8 11" id="KW-0456">Lyase</keyword>
<dbReference type="eggNOG" id="COG0134">
    <property type="taxonomic scope" value="Bacteria"/>
</dbReference>
<dbReference type="EMBL" id="CP002344">
    <property type="protein sequence ID" value="ADU51566.1"/>
    <property type="molecule type" value="Genomic_DNA"/>
</dbReference>
<dbReference type="GO" id="GO:0004640">
    <property type="term" value="F:phosphoribosylanthranilate isomerase activity"/>
    <property type="evidence" value="ECO:0007669"/>
    <property type="project" value="TreeGrafter"/>
</dbReference>
<comment type="pathway">
    <text evidence="2">Amino-acid biosynthesis; L-tryptophan biosynthesis; L-tryptophan from chorismate: step 4/5.</text>
</comment>
<proteinExistence type="inferred from homology"/>
<reference evidence="12" key="2">
    <citation type="journal article" date="2010" name="Stand. Genomic Sci.">
        <title>Complete genome sequence of Thermaerobacter marianensis type strain (7p75aT).</title>
        <authorList>
            <person name="Han C."/>
            <person name="Gu W."/>
            <person name="Zhang X."/>
            <person name="Lapidus A."/>
            <person name="Nolan M."/>
            <person name="Copeland A."/>
            <person name="Lucas S."/>
            <person name="Glavina Del Rio T."/>
            <person name="Tice H."/>
            <person name="Cheng J."/>
            <person name="Tapia R."/>
            <person name="Goodwin L."/>
            <person name="Pitluck S."/>
            <person name="Pagani I."/>
            <person name="Ivanova N."/>
            <person name="Mavromatis K."/>
            <person name="Mikhailova N."/>
            <person name="Pati A."/>
            <person name="Chen A."/>
            <person name="Palaniappan K."/>
            <person name="Land M."/>
            <person name="Hauser L."/>
            <person name="Chang Y."/>
            <person name="Jeffries C."/>
            <person name="Schneider S."/>
            <person name="Rohde M."/>
            <person name="Goker M."/>
            <person name="Pukall R."/>
            <person name="Woyke T."/>
            <person name="Bristow J."/>
            <person name="Eisen J."/>
            <person name="Markowitz V."/>
            <person name="Hugenholtz P."/>
            <person name="Kyrpides N."/>
            <person name="Klenk H."/>
            <person name="Detter J."/>
        </authorList>
    </citation>
    <scope>NUCLEOTIDE SEQUENCE [LARGE SCALE GENOMIC DNA]</scope>
    <source>
        <strain evidence="12">ATCC 700841 / DSM 12885 / JCM 10246 / 7p75a</strain>
    </source>
</reference>
<dbReference type="RefSeq" id="WP_013495870.1">
    <property type="nucleotide sequence ID" value="NC_014831.1"/>
</dbReference>
<evidence type="ECO:0000256" key="9">
    <source>
        <dbReference type="SAM" id="MobiDB-lite"/>
    </source>
</evidence>
<dbReference type="PANTHER" id="PTHR22854:SF2">
    <property type="entry name" value="INDOLE-3-GLYCEROL-PHOSPHATE SYNTHASE"/>
    <property type="match status" value="1"/>
</dbReference>
<evidence type="ECO:0000313" key="12">
    <source>
        <dbReference type="Proteomes" id="UP000008915"/>
    </source>
</evidence>
<evidence type="ECO:0000256" key="3">
    <source>
        <dbReference type="ARBA" id="ARBA00012362"/>
    </source>
</evidence>
<dbReference type="UniPathway" id="UPA00035">
    <property type="reaction ID" value="UER00043"/>
</dbReference>
<evidence type="ECO:0000256" key="8">
    <source>
        <dbReference type="ARBA" id="ARBA00023239"/>
    </source>
</evidence>
<evidence type="ECO:0000259" key="10">
    <source>
        <dbReference type="Pfam" id="PF00218"/>
    </source>
</evidence>
<dbReference type="CDD" id="cd00331">
    <property type="entry name" value="IGPS"/>
    <property type="match status" value="1"/>
</dbReference>
<dbReference type="Proteomes" id="UP000008915">
    <property type="component" value="Chromosome"/>
</dbReference>
<dbReference type="GO" id="GO:0004425">
    <property type="term" value="F:indole-3-glycerol-phosphate synthase activity"/>
    <property type="evidence" value="ECO:0007669"/>
    <property type="project" value="UniProtKB-EC"/>
</dbReference>
<keyword evidence="6" id="KW-0822">Tryptophan biosynthesis</keyword>
<evidence type="ECO:0000256" key="5">
    <source>
        <dbReference type="ARBA" id="ARBA00022793"/>
    </source>
</evidence>
<organism evidence="11 12">
    <name type="scientific">Thermaerobacter marianensis (strain ATCC 700841 / DSM 12885 / JCM 10246 / 7p75a)</name>
    <dbReference type="NCBI Taxonomy" id="644966"/>
    <lineage>
        <taxon>Bacteria</taxon>
        <taxon>Bacillati</taxon>
        <taxon>Bacillota</taxon>
        <taxon>Clostridia</taxon>
        <taxon>Eubacteriales</taxon>
        <taxon>Clostridiales Family XVII. Incertae Sedis</taxon>
        <taxon>Thermaerobacter</taxon>
    </lineage>
</organism>
<dbReference type="HAMAP" id="MF_00134_A">
    <property type="entry name" value="IGPS_A"/>
    <property type="match status" value="1"/>
</dbReference>
<dbReference type="Pfam" id="PF00218">
    <property type="entry name" value="IGPS"/>
    <property type="match status" value="1"/>
</dbReference>